<sequence>MSEESKVRAALALLKQAGRMDLVQEEALAPGRPGRRASAGVAGAVTACLPPRWGRIPGAPTSSRAAEGGGKRGSANVGHVFGILQRNPFEGVAQLARHVPDVNNDIADALSRPQWERFHGLATGNAWNLTAPEPFMPKNGEATLKWETWREYFINYISTFEDEEDLTPEKKKKILLHCLGAKGLKIYNSINKKSRAPDQGDVFSHALEDLIEYFRPAVCVAVDRFKFYHRKQQLEESVEDYVAALKNLALSCKFVNLHDDLIRDQIIMHTANPHTQEKLWSRGEASLREVIDLVKSAELTGRCAKAVLRSEDKSFSKLDDNTTIAVVKKSNESSRREKEIVNSKDKRFCFRCGSKFHLANDRKCPARNLKCYNCGEGEEITPERKECNFDWLDDLKNSPSEDPDRILNEQPTVSMPMVCNQLVLPARKTSKCGRLVKMPREDVLRCSCTAYADLCCHWARASLRERDSNVWREETVDWGEDAYLGLSCLSGSYYL</sequence>
<feature type="region of interest" description="Disordered" evidence="1">
    <location>
        <begin position="53"/>
        <end position="72"/>
    </location>
</feature>
<evidence type="ECO:0000313" key="2">
    <source>
        <dbReference type="EMBL" id="KAJ1178234.1"/>
    </source>
</evidence>
<gene>
    <name evidence="2" type="ORF">NDU88_003481</name>
</gene>
<evidence type="ECO:0000313" key="3">
    <source>
        <dbReference type="Proteomes" id="UP001066276"/>
    </source>
</evidence>
<dbReference type="AlphaFoldDB" id="A0AAV7TNI6"/>
<comment type="caution">
    <text evidence="2">The sequence shown here is derived from an EMBL/GenBank/DDBJ whole genome shotgun (WGS) entry which is preliminary data.</text>
</comment>
<protein>
    <submittedName>
        <fullName evidence="2">Uncharacterized protein</fullName>
    </submittedName>
</protein>
<dbReference type="PANTHER" id="PTHR33198">
    <property type="entry name" value="ANK_REP_REGION DOMAIN-CONTAINING PROTEIN-RELATED"/>
    <property type="match status" value="1"/>
</dbReference>
<evidence type="ECO:0000256" key="1">
    <source>
        <dbReference type="SAM" id="MobiDB-lite"/>
    </source>
</evidence>
<proteinExistence type="predicted"/>
<organism evidence="2 3">
    <name type="scientific">Pleurodeles waltl</name>
    <name type="common">Iberian ribbed newt</name>
    <dbReference type="NCBI Taxonomy" id="8319"/>
    <lineage>
        <taxon>Eukaryota</taxon>
        <taxon>Metazoa</taxon>
        <taxon>Chordata</taxon>
        <taxon>Craniata</taxon>
        <taxon>Vertebrata</taxon>
        <taxon>Euteleostomi</taxon>
        <taxon>Amphibia</taxon>
        <taxon>Batrachia</taxon>
        <taxon>Caudata</taxon>
        <taxon>Salamandroidea</taxon>
        <taxon>Salamandridae</taxon>
        <taxon>Pleurodelinae</taxon>
        <taxon>Pleurodeles</taxon>
    </lineage>
</organism>
<accession>A0AAV7TNI6</accession>
<reference evidence="2" key="1">
    <citation type="journal article" date="2022" name="bioRxiv">
        <title>Sequencing and chromosome-scale assembly of the giantPleurodeles waltlgenome.</title>
        <authorList>
            <person name="Brown T."/>
            <person name="Elewa A."/>
            <person name="Iarovenko S."/>
            <person name="Subramanian E."/>
            <person name="Araus A.J."/>
            <person name="Petzold A."/>
            <person name="Susuki M."/>
            <person name="Suzuki K.-i.T."/>
            <person name="Hayashi T."/>
            <person name="Toyoda A."/>
            <person name="Oliveira C."/>
            <person name="Osipova E."/>
            <person name="Leigh N.D."/>
            <person name="Simon A."/>
            <person name="Yun M.H."/>
        </authorList>
    </citation>
    <scope>NUCLEOTIDE SEQUENCE</scope>
    <source>
        <strain evidence="2">20211129_DDA</strain>
        <tissue evidence="2">Liver</tissue>
    </source>
</reference>
<keyword evidence="3" id="KW-1185">Reference proteome</keyword>
<name>A0AAV7TNI6_PLEWA</name>
<dbReference type="Proteomes" id="UP001066276">
    <property type="component" value="Chromosome 3_2"/>
</dbReference>
<dbReference type="PANTHER" id="PTHR33198:SF20">
    <property type="entry name" value="RETROTRANSPOSON GAG DOMAIN-CONTAINING PROTEIN"/>
    <property type="match status" value="1"/>
</dbReference>
<dbReference type="EMBL" id="JANPWB010000006">
    <property type="protein sequence ID" value="KAJ1178234.1"/>
    <property type="molecule type" value="Genomic_DNA"/>
</dbReference>